<evidence type="ECO:0000256" key="4">
    <source>
        <dbReference type="ARBA" id="ARBA00022989"/>
    </source>
</evidence>
<dbReference type="Proteomes" id="UP001597277">
    <property type="component" value="Unassembled WGS sequence"/>
</dbReference>
<dbReference type="EMBL" id="JBHUEE010000001">
    <property type="protein sequence ID" value="MFD1716234.1"/>
    <property type="molecule type" value="Genomic_DNA"/>
</dbReference>
<keyword evidence="5 6" id="KW-0472">Membrane</keyword>
<dbReference type="PANTHER" id="PTHR43124:SF4">
    <property type="entry name" value="SUGAR EFFLUX TRANSPORTER"/>
    <property type="match status" value="1"/>
</dbReference>
<dbReference type="InterPro" id="IPR011701">
    <property type="entry name" value="MFS"/>
</dbReference>
<dbReference type="SUPFAM" id="SSF103473">
    <property type="entry name" value="MFS general substrate transporter"/>
    <property type="match status" value="1"/>
</dbReference>
<dbReference type="PANTHER" id="PTHR43124">
    <property type="entry name" value="PURINE EFFLUX PUMP PBUE"/>
    <property type="match status" value="1"/>
</dbReference>
<gene>
    <name evidence="8" type="ORF">ACFSE6_00165</name>
</gene>
<protein>
    <submittedName>
        <fullName evidence="8">MFS transporter</fullName>
    </submittedName>
</protein>
<evidence type="ECO:0000256" key="3">
    <source>
        <dbReference type="ARBA" id="ARBA00022692"/>
    </source>
</evidence>
<feature type="transmembrane region" description="Helical" evidence="6">
    <location>
        <begin position="55"/>
        <end position="75"/>
    </location>
</feature>
<evidence type="ECO:0000313" key="9">
    <source>
        <dbReference type="Proteomes" id="UP001597277"/>
    </source>
</evidence>
<evidence type="ECO:0000259" key="7">
    <source>
        <dbReference type="PROSITE" id="PS50850"/>
    </source>
</evidence>
<dbReference type="InterPro" id="IPR020846">
    <property type="entry name" value="MFS_dom"/>
</dbReference>
<evidence type="ECO:0000256" key="2">
    <source>
        <dbReference type="ARBA" id="ARBA00022475"/>
    </source>
</evidence>
<feature type="transmembrane region" description="Helical" evidence="6">
    <location>
        <begin position="146"/>
        <end position="167"/>
    </location>
</feature>
<comment type="subcellular location">
    <subcellularLocation>
        <location evidence="1">Cell membrane</location>
        <topology evidence="1">Multi-pass membrane protein</topology>
    </subcellularLocation>
</comment>
<dbReference type="RefSeq" id="WP_388001685.1">
    <property type="nucleotide sequence ID" value="NZ_JBHUEE010000001.1"/>
</dbReference>
<evidence type="ECO:0000256" key="5">
    <source>
        <dbReference type="ARBA" id="ARBA00023136"/>
    </source>
</evidence>
<dbReference type="Pfam" id="PF07690">
    <property type="entry name" value="MFS_1"/>
    <property type="match status" value="1"/>
</dbReference>
<evidence type="ECO:0000256" key="1">
    <source>
        <dbReference type="ARBA" id="ARBA00004651"/>
    </source>
</evidence>
<feature type="transmembrane region" description="Helical" evidence="6">
    <location>
        <begin position="87"/>
        <end position="105"/>
    </location>
</feature>
<feature type="transmembrane region" description="Helical" evidence="6">
    <location>
        <begin position="111"/>
        <end position="134"/>
    </location>
</feature>
<reference evidence="9" key="1">
    <citation type="journal article" date="2019" name="Int. J. Syst. Evol. Microbiol.">
        <title>The Global Catalogue of Microorganisms (GCM) 10K type strain sequencing project: providing services to taxonomists for standard genome sequencing and annotation.</title>
        <authorList>
            <consortium name="The Broad Institute Genomics Platform"/>
            <consortium name="The Broad Institute Genome Sequencing Center for Infectious Disease"/>
            <person name="Wu L."/>
            <person name="Ma J."/>
        </authorList>
    </citation>
    <scope>NUCLEOTIDE SEQUENCE [LARGE SCALE GENOMIC DNA]</scope>
    <source>
        <strain evidence="9">JCM 17130</strain>
    </source>
</reference>
<feature type="transmembrane region" description="Helical" evidence="6">
    <location>
        <begin position="282"/>
        <end position="299"/>
    </location>
</feature>
<keyword evidence="2" id="KW-1003">Cell membrane</keyword>
<keyword evidence="4 6" id="KW-1133">Transmembrane helix</keyword>
<feature type="transmembrane region" description="Helical" evidence="6">
    <location>
        <begin position="305"/>
        <end position="324"/>
    </location>
</feature>
<name>A0ABW4L2S6_9MICO</name>
<dbReference type="InterPro" id="IPR036259">
    <property type="entry name" value="MFS_trans_sf"/>
</dbReference>
<organism evidence="8 9">
    <name type="scientific">Georgenia deserti</name>
    <dbReference type="NCBI Taxonomy" id="2093781"/>
    <lineage>
        <taxon>Bacteria</taxon>
        <taxon>Bacillati</taxon>
        <taxon>Actinomycetota</taxon>
        <taxon>Actinomycetes</taxon>
        <taxon>Micrococcales</taxon>
        <taxon>Bogoriellaceae</taxon>
        <taxon>Georgenia</taxon>
    </lineage>
</organism>
<feature type="transmembrane region" description="Helical" evidence="6">
    <location>
        <begin position="216"/>
        <end position="238"/>
    </location>
</feature>
<proteinExistence type="predicted"/>
<comment type="caution">
    <text evidence="8">The sequence shown here is derived from an EMBL/GenBank/DDBJ whole genome shotgun (WGS) entry which is preliminary data.</text>
</comment>
<dbReference type="CDD" id="cd17324">
    <property type="entry name" value="MFS_NepI_like"/>
    <property type="match status" value="1"/>
</dbReference>
<dbReference type="Gene3D" id="1.20.1250.20">
    <property type="entry name" value="MFS general substrate transporter like domains"/>
    <property type="match status" value="1"/>
</dbReference>
<evidence type="ECO:0000256" key="6">
    <source>
        <dbReference type="SAM" id="Phobius"/>
    </source>
</evidence>
<sequence>MSRISHGPVVETGAWWRRACVVVAIVLSAFAFNTAENLPIGLLDMIATDLDASLPRTGLLVSGYGLVVAVVSLPLARIKRRLPRRPLVTVVLAVLAICSIMPTYLDSFGSVLATRLATACAQALFWAVMGLVAVGMFDTRYRGRIIGLLSVGGALATIAGVPAGNWIAHRNEWQTPFIVVSVLAVLASVTIGALLPTMPAESTHAAYGARPDRRRFAAVLAVTGLSVSGTFCTFTYIVDFLLAVSGISGASVSGMLGLFGIGGFAGVMLVGPLLDRYPASTLLLPVLLQAAIMLLLYIAGHHRPVTLSGVPVFGAAAAPAFMVTRAG</sequence>
<evidence type="ECO:0000313" key="8">
    <source>
        <dbReference type="EMBL" id="MFD1716234.1"/>
    </source>
</evidence>
<accession>A0ABW4L2S6</accession>
<dbReference type="InterPro" id="IPR050189">
    <property type="entry name" value="MFS_Efflux_Transporters"/>
</dbReference>
<keyword evidence="9" id="KW-1185">Reference proteome</keyword>
<keyword evidence="3 6" id="KW-0812">Transmembrane</keyword>
<feature type="domain" description="Major facilitator superfamily (MFS) profile" evidence="7">
    <location>
        <begin position="21"/>
        <end position="327"/>
    </location>
</feature>
<feature type="transmembrane region" description="Helical" evidence="6">
    <location>
        <begin position="250"/>
        <end position="270"/>
    </location>
</feature>
<dbReference type="PROSITE" id="PS50850">
    <property type="entry name" value="MFS"/>
    <property type="match status" value="1"/>
</dbReference>
<feature type="transmembrane region" description="Helical" evidence="6">
    <location>
        <begin position="173"/>
        <end position="195"/>
    </location>
</feature>